<comment type="similarity">
    <text evidence="1">Belongs to the sigma-70 factor family. ECF subfamily.</text>
</comment>
<keyword evidence="2" id="KW-0805">Transcription regulation</keyword>
<dbReference type="InterPro" id="IPR014284">
    <property type="entry name" value="RNA_pol_sigma-70_dom"/>
</dbReference>
<dbReference type="PANTHER" id="PTHR43133:SF51">
    <property type="entry name" value="RNA POLYMERASE SIGMA FACTOR"/>
    <property type="match status" value="1"/>
</dbReference>
<dbReference type="Proteomes" id="UP000490060">
    <property type="component" value="Unassembled WGS sequence"/>
</dbReference>
<accession>A0A2I2M9R3</accession>
<evidence type="ECO:0000256" key="4">
    <source>
        <dbReference type="ARBA" id="ARBA00023163"/>
    </source>
</evidence>
<evidence type="ECO:0000256" key="1">
    <source>
        <dbReference type="ARBA" id="ARBA00010641"/>
    </source>
</evidence>
<evidence type="ECO:0000313" key="7">
    <source>
        <dbReference type="EMBL" id="SOU89295.1"/>
    </source>
</evidence>
<dbReference type="InterPro" id="IPR007627">
    <property type="entry name" value="RNA_pol_sigma70_r2"/>
</dbReference>
<dbReference type="NCBIfam" id="TIGR02937">
    <property type="entry name" value="sigma70-ECF"/>
    <property type="match status" value="1"/>
</dbReference>
<dbReference type="SUPFAM" id="SSF88946">
    <property type="entry name" value="Sigma2 domain of RNA polymerase sigma factors"/>
    <property type="match status" value="1"/>
</dbReference>
<proteinExistence type="inferred from homology"/>
<dbReference type="RefSeq" id="WP_058884194.1">
    <property type="nucleotide sequence ID" value="NZ_JAFMUG010000005.1"/>
</dbReference>
<evidence type="ECO:0000259" key="5">
    <source>
        <dbReference type="Pfam" id="PF04542"/>
    </source>
</evidence>
<protein>
    <submittedName>
        <fullName evidence="7">RNA polymerase subunit sigma-70</fullName>
    </submittedName>
</protein>
<feature type="domain" description="RNA polymerase sigma-70 region 2" evidence="5">
    <location>
        <begin position="29"/>
        <end position="94"/>
    </location>
</feature>
<dbReference type="GO" id="GO:0016987">
    <property type="term" value="F:sigma factor activity"/>
    <property type="evidence" value="ECO:0007669"/>
    <property type="project" value="UniProtKB-KW"/>
</dbReference>
<dbReference type="Pfam" id="PF08281">
    <property type="entry name" value="Sigma70_r4_2"/>
    <property type="match status" value="1"/>
</dbReference>
<dbReference type="InterPro" id="IPR039425">
    <property type="entry name" value="RNA_pol_sigma-70-like"/>
</dbReference>
<name>A0A2I2M9R3_9FLAO</name>
<dbReference type="InterPro" id="IPR013249">
    <property type="entry name" value="RNA_pol_sigma70_r4_t2"/>
</dbReference>
<sequence length="188" mass="22191">MNAIATKITDEELVYQIVRTNNTALFGVLYNRFSRMIFYKCYGFSKNKQEAEDLMHDVFIRLFIKLKTFKGTSKFSVWLYSFTYNFCVNYVQRNNYKKNEKITVLTDEIKDQNIKDEKEGALFLELKSIRLAKAFRMIAASEKMILLMKYQDDMSIKEISNTLNIGNSAVKMRLKRAKDKISEIYKDL</sequence>
<evidence type="ECO:0000313" key="8">
    <source>
        <dbReference type="Proteomes" id="UP000490060"/>
    </source>
</evidence>
<gene>
    <name evidence="7" type="ORF">TNO010_310151</name>
</gene>
<dbReference type="InterPro" id="IPR013325">
    <property type="entry name" value="RNA_pol_sigma_r2"/>
</dbReference>
<evidence type="ECO:0000259" key="6">
    <source>
        <dbReference type="Pfam" id="PF08281"/>
    </source>
</evidence>
<keyword evidence="3" id="KW-0731">Sigma factor</keyword>
<dbReference type="InterPro" id="IPR036388">
    <property type="entry name" value="WH-like_DNA-bd_sf"/>
</dbReference>
<dbReference type="PANTHER" id="PTHR43133">
    <property type="entry name" value="RNA POLYMERASE ECF-TYPE SIGMA FACTO"/>
    <property type="match status" value="1"/>
</dbReference>
<dbReference type="GeneID" id="86819716"/>
<evidence type="ECO:0000256" key="2">
    <source>
        <dbReference type="ARBA" id="ARBA00023015"/>
    </source>
</evidence>
<keyword evidence="4" id="KW-0804">Transcription</keyword>
<dbReference type="InterPro" id="IPR013324">
    <property type="entry name" value="RNA_pol_sigma_r3/r4-like"/>
</dbReference>
<dbReference type="Pfam" id="PF04542">
    <property type="entry name" value="Sigma70_r2"/>
    <property type="match status" value="1"/>
</dbReference>
<dbReference type="GO" id="GO:0006352">
    <property type="term" value="P:DNA-templated transcription initiation"/>
    <property type="evidence" value="ECO:0007669"/>
    <property type="project" value="InterPro"/>
</dbReference>
<dbReference type="AlphaFoldDB" id="A0A2I2M9R3"/>
<dbReference type="Gene3D" id="1.10.1740.10">
    <property type="match status" value="1"/>
</dbReference>
<evidence type="ECO:0000256" key="3">
    <source>
        <dbReference type="ARBA" id="ARBA00023082"/>
    </source>
</evidence>
<reference evidence="7 8" key="1">
    <citation type="submission" date="2017-11" db="EMBL/GenBank/DDBJ databases">
        <authorList>
            <person name="Duchaud E."/>
        </authorList>
    </citation>
    <scope>NUCLEOTIDE SEQUENCE [LARGE SCALE GENOMIC DNA]</scope>
    <source>
        <strain evidence="7 8">TNO010</strain>
    </source>
</reference>
<dbReference type="SUPFAM" id="SSF88659">
    <property type="entry name" value="Sigma3 and sigma4 domains of RNA polymerase sigma factors"/>
    <property type="match status" value="1"/>
</dbReference>
<dbReference type="EMBL" id="OENE01000025">
    <property type="protein sequence ID" value="SOU89295.1"/>
    <property type="molecule type" value="Genomic_DNA"/>
</dbReference>
<dbReference type="CDD" id="cd06171">
    <property type="entry name" value="Sigma70_r4"/>
    <property type="match status" value="1"/>
</dbReference>
<organism evidence="7 8">
    <name type="scientific">Tenacibaculum finnmarkense genomovar ulcerans</name>
    <dbReference type="NCBI Taxonomy" id="2781388"/>
    <lineage>
        <taxon>Bacteria</taxon>
        <taxon>Pseudomonadati</taxon>
        <taxon>Bacteroidota</taxon>
        <taxon>Flavobacteriia</taxon>
        <taxon>Flavobacteriales</taxon>
        <taxon>Flavobacteriaceae</taxon>
        <taxon>Tenacibaculum</taxon>
        <taxon>Tenacibaculum finnmarkense</taxon>
    </lineage>
</organism>
<feature type="domain" description="RNA polymerase sigma factor 70 region 4 type 2" evidence="6">
    <location>
        <begin position="132"/>
        <end position="181"/>
    </location>
</feature>
<dbReference type="GO" id="GO:0003677">
    <property type="term" value="F:DNA binding"/>
    <property type="evidence" value="ECO:0007669"/>
    <property type="project" value="InterPro"/>
</dbReference>
<dbReference type="Gene3D" id="1.10.10.10">
    <property type="entry name" value="Winged helix-like DNA-binding domain superfamily/Winged helix DNA-binding domain"/>
    <property type="match status" value="1"/>
</dbReference>